<dbReference type="GO" id="GO:0016020">
    <property type="term" value="C:membrane"/>
    <property type="evidence" value="ECO:0007669"/>
    <property type="project" value="UniProtKB-SubCell"/>
</dbReference>
<dbReference type="FunFam" id="1.20.1250.20:FF:000011">
    <property type="entry name" value="MFS multidrug transporter, putative"/>
    <property type="match status" value="1"/>
</dbReference>
<evidence type="ECO:0000256" key="2">
    <source>
        <dbReference type="ARBA" id="ARBA00008335"/>
    </source>
</evidence>
<proteinExistence type="inferred from homology"/>
<feature type="domain" description="Major facilitator superfamily (MFS) profile" evidence="9">
    <location>
        <begin position="122"/>
        <end position="571"/>
    </location>
</feature>
<evidence type="ECO:0000313" key="11">
    <source>
        <dbReference type="Proteomes" id="UP000830671"/>
    </source>
</evidence>
<dbReference type="PANTHER" id="PTHR23502:SF68">
    <property type="entry name" value="MULTIDRUG TRANSPORTER, PUTATIVE (AFU_ORTHOLOGUE AFUA_3G01120)-RELATED"/>
    <property type="match status" value="1"/>
</dbReference>
<evidence type="ECO:0000256" key="5">
    <source>
        <dbReference type="ARBA" id="ARBA00023136"/>
    </source>
</evidence>
<feature type="transmembrane region" description="Helical" evidence="8">
    <location>
        <begin position="347"/>
        <end position="371"/>
    </location>
</feature>
<dbReference type="Proteomes" id="UP000830671">
    <property type="component" value="Chromosome 9"/>
</dbReference>
<reference evidence="10" key="1">
    <citation type="journal article" date="2021" name="Mol. Plant Microbe Interact.">
        <title>Complete Genome Sequence of the Plant-Pathogenic Fungus Colletotrichum lupini.</title>
        <authorList>
            <person name="Baroncelli R."/>
            <person name="Pensec F."/>
            <person name="Da Lio D."/>
            <person name="Boufleur T."/>
            <person name="Vicente I."/>
            <person name="Sarrocco S."/>
            <person name="Picot A."/>
            <person name="Baraldi E."/>
            <person name="Sukno S."/>
            <person name="Thon M."/>
            <person name="Le Floch G."/>
        </authorList>
    </citation>
    <scope>NUCLEOTIDE SEQUENCE</scope>
    <source>
        <strain evidence="10">IMI 504893</strain>
    </source>
</reference>
<feature type="region of interest" description="Disordered" evidence="7">
    <location>
        <begin position="1"/>
        <end position="24"/>
    </location>
</feature>
<feature type="transmembrane region" description="Helical" evidence="8">
    <location>
        <begin position="187"/>
        <end position="208"/>
    </location>
</feature>
<dbReference type="InterPro" id="IPR020846">
    <property type="entry name" value="MFS_dom"/>
</dbReference>
<evidence type="ECO:0000313" key="10">
    <source>
        <dbReference type="EMBL" id="UQC91512.1"/>
    </source>
</evidence>
<feature type="transmembrane region" description="Helical" evidence="8">
    <location>
        <begin position="248"/>
        <end position="269"/>
    </location>
</feature>
<comment type="subcellular location">
    <subcellularLocation>
        <location evidence="1">Membrane</location>
        <topology evidence="1">Multi-pass membrane protein</topology>
    </subcellularLocation>
</comment>
<dbReference type="Pfam" id="PF07690">
    <property type="entry name" value="MFS_1"/>
    <property type="match status" value="1"/>
</dbReference>
<accession>A0A9Q8T9B3</accession>
<dbReference type="InterPro" id="IPR036259">
    <property type="entry name" value="MFS_trans_sf"/>
</dbReference>
<dbReference type="InterPro" id="IPR011701">
    <property type="entry name" value="MFS"/>
</dbReference>
<feature type="transmembrane region" description="Helical" evidence="8">
    <location>
        <begin position="281"/>
        <end position="306"/>
    </location>
</feature>
<dbReference type="RefSeq" id="XP_049153110.1">
    <property type="nucleotide sequence ID" value="XM_049295963.1"/>
</dbReference>
<gene>
    <name evidence="10" type="ORF">CLUP02_17048</name>
</gene>
<keyword evidence="6" id="KW-0325">Glycoprotein</keyword>
<feature type="transmembrane region" description="Helical" evidence="8">
    <location>
        <begin position="457"/>
        <end position="478"/>
    </location>
</feature>
<evidence type="ECO:0000256" key="1">
    <source>
        <dbReference type="ARBA" id="ARBA00004141"/>
    </source>
</evidence>
<evidence type="ECO:0000256" key="7">
    <source>
        <dbReference type="SAM" id="MobiDB-lite"/>
    </source>
</evidence>
<dbReference type="GeneID" id="73350973"/>
<evidence type="ECO:0000256" key="4">
    <source>
        <dbReference type="ARBA" id="ARBA00022989"/>
    </source>
</evidence>
<sequence length="581" mass="63306">MLKGWDSANGHHHNRALHSRAGVTPEIFKRSETPTMCFGTTRPQGRAENAVPPFVRESDTHESKKATMGEHMIPPGQGTIMVHSDAIDDSDTAMVNSYLVDWDGPDDPENPMNWSKCKKALFITTLGYISTLSPLASSIAAPGIASIKSDFNVTDTHVGAFMISGFLIGYCCGPLFIAPLSEMYGRYVLYNAGSLLFLIFNVACSVAPNSGSMIAFRIFAGIGGSAPLTLGAASLADTVPREKRGLAMMVWTLGPMVGPTIGPIAGGYLPETIGWRWSFRVVSVAAGVAALGTAFCMPESYALTLLERKARRLRLQTRNPHLESVLATHRKPKDLFMFSILRPAKMMFLSPIVFCLSVYMAILYGYLYLLFTTFPQVFKQQYGFSQGSAGLAYIGIGVGSVIGLLFSGLVSDRLVLKLSLTNGGHFQPEYRLPPMLMGAILVPIGLFWYGWTADKQLQWMLPIIGTAILGCGIVIVLVRARTYLCNCVIGIDVCILKMSISTYLVDAFTTYAASAMAASTVTRSLLGAFLPLAGDRLYQSLGLGWGNSLLGFIAFVMIPIPLVFYRYGQVIRQMKLFKTEF</sequence>
<evidence type="ECO:0000256" key="8">
    <source>
        <dbReference type="SAM" id="Phobius"/>
    </source>
</evidence>
<name>A0A9Q8T9B3_9PEZI</name>
<dbReference type="GO" id="GO:0022857">
    <property type="term" value="F:transmembrane transporter activity"/>
    <property type="evidence" value="ECO:0007669"/>
    <property type="project" value="InterPro"/>
</dbReference>
<dbReference type="SUPFAM" id="SSF103473">
    <property type="entry name" value="MFS general substrate transporter"/>
    <property type="match status" value="1"/>
</dbReference>
<evidence type="ECO:0000259" key="9">
    <source>
        <dbReference type="PROSITE" id="PS50850"/>
    </source>
</evidence>
<feature type="transmembrane region" description="Helical" evidence="8">
    <location>
        <begin position="214"/>
        <end position="236"/>
    </location>
</feature>
<feature type="transmembrane region" description="Helical" evidence="8">
    <location>
        <begin position="391"/>
        <end position="411"/>
    </location>
</feature>
<feature type="transmembrane region" description="Helical" evidence="8">
    <location>
        <begin position="432"/>
        <end position="451"/>
    </location>
</feature>
<feature type="transmembrane region" description="Helical" evidence="8">
    <location>
        <begin position="120"/>
        <end position="145"/>
    </location>
</feature>
<keyword evidence="11" id="KW-1185">Reference proteome</keyword>
<keyword evidence="5 8" id="KW-0472">Membrane</keyword>
<feature type="transmembrane region" description="Helical" evidence="8">
    <location>
        <begin position="545"/>
        <end position="567"/>
    </location>
</feature>
<dbReference type="PANTHER" id="PTHR23502">
    <property type="entry name" value="MAJOR FACILITATOR SUPERFAMILY"/>
    <property type="match status" value="1"/>
</dbReference>
<dbReference type="KEGG" id="clup:CLUP02_17048"/>
<dbReference type="EMBL" id="CP019481">
    <property type="protein sequence ID" value="UQC91512.1"/>
    <property type="molecule type" value="Genomic_DNA"/>
</dbReference>
<dbReference type="Gene3D" id="1.20.1250.20">
    <property type="entry name" value="MFS general substrate transporter like domains"/>
    <property type="match status" value="1"/>
</dbReference>
<keyword evidence="4 8" id="KW-1133">Transmembrane helix</keyword>
<protein>
    <submittedName>
        <fullName evidence="10">Fluconazole resistance protein</fullName>
    </submittedName>
</protein>
<feature type="transmembrane region" description="Helical" evidence="8">
    <location>
        <begin position="483"/>
        <end position="505"/>
    </location>
</feature>
<dbReference type="PROSITE" id="PS50850">
    <property type="entry name" value="MFS"/>
    <property type="match status" value="1"/>
</dbReference>
<comment type="similarity">
    <text evidence="2">Belongs to the major facilitator superfamily.</text>
</comment>
<organism evidence="10 11">
    <name type="scientific">Colletotrichum lupini</name>
    <dbReference type="NCBI Taxonomy" id="145971"/>
    <lineage>
        <taxon>Eukaryota</taxon>
        <taxon>Fungi</taxon>
        <taxon>Dikarya</taxon>
        <taxon>Ascomycota</taxon>
        <taxon>Pezizomycotina</taxon>
        <taxon>Sordariomycetes</taxon>
        <taxon>Hypocreomycetidae</taxon>
        <taxon>Glomerellales</taxon>
        <taxon>Glomerellaceae</taxon>
        <taxon>Colletotrichum</taxon>
        <taxon>Colletotrichum acutatum species complex</taxon>
    </lineage>
</organism>
<dbReference type="AlphaFoldDB" id="A0A9Q8T9B3"/>
<evidence type="ECO:0000256" key="6">
    <source>
        <dbReference type="ARBA" id="ARBA00023180"/>
    </source>
</evidence>
<feature type="transmembrane region" description="Helical" evidence="8">
    <location>
        <begin position="157"/>
        <end position="180"/>
    </location>
</feature>
<keyword evidence="3 8" id="KW-0812">Transmembrane</keyword>
<dbReference type="CDD" id="cd17323">
    <property type="entry name" value="MFS_Tpo1_MDR_like"/>
    <property type="match status" value="1"/>
</dbReference>
<evidence type="ECO:0000256" key="3">
    <source>
        <dbReference type="ARBA" id="ARBA00022692"/>
    </source>
</evidence>